<name>A0A834GYW7_RHOSS</name>
<proteinExistence type="predicted"/>
<feature type="region of interest" description="Disordered" evidence="1">
    <location>
        <begin position="29"/>
        <end position="48"/>
    </location>
</feature>
<sequence length="260" mass="29301">MDPFIPKRRGTPNLDRRLAKKNIDYMSSTFSSSDAAPPPSSLRTRSLDISPLGNKTSFRIQGIDGEFDEICSSLGLCGPEDFSIAATAWEARKGPSALDRSWFPFIDGVRSDDVRSNLKMAAPVSNQKILNDDETVDGGLMAPLQLVTCRLNYDRSDVLNAVRFSQSWQTFPCRGVEDATQFSKLPHQRSLIITRMLKVKWIKAWELFGSEENGDVNFSDEVASTELNHLGSEESLLELIVKWMKIRIVWNKKLFHATEK</sequence>
<comment type="caution">
    <text evidence="2">The sequence shown here is derived from an EMBL/GenBank/DDBJ whole genome shotgun (WGS) entry which is preliminary data.</text>
</comment>
<organism evidence="2 3">
    <name type="scientific">Rhododendron simsii</name>
    <name type="common">Sims's rhododendron</name>
    <dbReference type="NCBI Taxonomy" id="118357"/>
    <lineage>
        <taxon>Eukaryota</taxon>
        <taxon>Viridiplantae</taxon>
        <taxon>Streptophyta</taxon>
        <taxon>Embryophyta</taxon>
        <taxon>Tracheophyta</taxon>
        <taxon>Spermatophyta</taxon>
        <taxon>Magnoliopsida</taxon>
        <taxon>eudicotyledons</taxon>
        <taxon>Gunneridae</taxon>
        <taxon>Pentapetalae</taxon>
        <taxon>asterids</taxon>
        <taxon>Ericales</taxon>
        <taxon>Ericaceae</taxon>
        <taxon>Ericoideae</taxon>
        <taxon>Rhodoreae</taxon>
        <taxon>Rhododendron</taxon>
    </lineage>
</organism>
<dbReference type="OrthoDB" id="1746562at2759"/>
<keyword evidence="3" id="KW-1185">Reference proteome</keyword>
<reference evidence="2" key="1">
    <citation type="submission" date="2019-11" db="EMBL/GenBank/DDBJ databases">
        <authorList>
            <person name="Liu Y."/>
            <person name="Hou J."/>
            <person name="Li T.-Q."/>
            <person name="Guan C.-H."/>
            <person name="Wu X."/>
            <person name="Wu H.-Z."/>
            <person name="Ling F."/>
            <person name="Zhang R."/>
            <person name="Shi X.-G."/>
            <person name="Ren J.-P."/>
            <person name="Chen E.-F."/>
            <person name="Sun J.-M."/>
        </authorList>
    </citation>
    <scope>NUCLEOTIDE SEQUENCE</scope>
    <source>
        <strain evidence="2">Adult_tree_wgs_1</strain>
        <tissue evidence="2">Leaves</tissue>
    </source>
</reference>
<protein>
    <submittedName>
        <fullName evidence="2">Uncharacterized protein</fullName>
    </submittedName>
</protein>
<dbReference type="EMBL" id="WJXA01000005">
    <property type="protein sequence ID" value="KAF7144388.1"/>
    <property type="molecule type" value="Genomic_DNA"/>
</dbReference>
<accession>A0A834GYW7</accession>
<evidence type="ECO:0000313" key="2">
    <source>
        <dbReference type="EMBL" id="KAF7144388.1"/>
    </source>
</evidence>
<evidence type="ECO:0000256" key="1">
    <source>
        <dbReference type="SAM" id="MobiDB-lite"/>
    </source>
</evidence>
<dbReference type="AlphaFoldDB" id="A0A834GYW7"/>
<gene>
    <name evidence="2" type="ORF">RHSIM_Rhsim05G0038100</name>
</gene>
<dbReference type="Proteomes" id="UP000626092">
    <property type="component" value="Unassembled WGS sequence"/>
</dbReference>
<evidence type="ECO:0000313" key="3">
    <source>
        <dbReference type="Proteomes" id="UP000626092"/>
    </source>
</evidence>